<feature type="compositionally biased region" description="Polar residues" evidence="1">
    <location>
        <begin position="52"/>
        <end position="61"/>
    </location>
</feature>
<evidence type="ECO:0000313" key="3">
    <source>
        <dbReference type="EMBL" id="BDS10099.1"/>
    </source>
</evidence>
<sequence length="72" mass="7974">MKPFQILTLVLAGLLLIVTWMDYREKKNMNDYIMGKTGSKTPCKCNDHSDDSTTNLDTAPSHTDPALSAAML</sequence>
<gene>
    <name evidence="3" type="ORF">AsAng_0008060</name>
</gene>
<accession>A0A915YBN6</accession>
<feature type="region of interest" description="Disordered" evidence="1">
    <location>
        <begin position="44"/>
        <end position="72"/>
    </location>
</feature>
<keyword evidence="4" id="KW-1185">Reference proteome</keyword>
<name>A0A915YBN6_9BACT</name>
<keyword evidence="2" id="KW-1133">Transmembrane helix</keyword>
<dbReference type="EMBL" id="AP026867">
    <property type="protein sequence ID" value="BDS10099.1"/>
    <property type="molecule type" value="Genomic_DNA"/>
</dbReference>
<dbReference type="Proteomes" id="UP001060919">
    <property type="component" value="Chromosome"/>
</dbReference>
<dbReference type="KEGG" id="aup:AsAng_0008060"/>
<reference evidence="3" key="1">
    <citation type="submission" date="2022-09" db="EMBL/GenBank/DDBJ databases">
        <title>Aureispira anguillicida sp. nov., isolated from Leptocephalus of Japanese eel Anguilla japonica.</title>
        <authorList>
            <person name="Yuasa K."/>
            <person name="Mekata T."/>
            <person name="Ikunari K."/>
        </authorList>
    </citation>
    <scope>NUCLEOTIDE SEQUENCE</scope>
    <source>
        <strain evidence="3">EL160426</strain>
    </source>
</reference>
<protein>
    <submittedName>
        <fullName evidence="3">Uncharacterized protein</fullName>
    </submittedName>
</protein>
<organism evidence="3 4">
    <name type="scientific">Aureispira anguillae</name>
    <dbReference type="NCBI Taxonomy" id="2864201"/>
    <lineage>
        <taxon>Bacteria</taxon>
        <taxon>Pseudomonadati</taxon>
        <taxon>Bacteroidota</taxon>
        <taxon>Saprospiria</taxon>
        <taxon>Saprospirales</taxon>
        <taxon>Saprospiraceae</taxon>
        <taxon>Aureispira</taxon>
    </lineage>
</organism>
<dbReference type="RefSeq" id="WP_264791436.1">
    <property type="nucleotide sequence ID" value="NZ_AP026867.1"/>
</dbReference>
<evidence type="ECO:0000313" key="4">
    <source>
        <dbReference type="Proteomes" id="UP001060919"/>
    </source>
</evidence>
<keyword evidence="2" id="KW-0472">Membrane</keyword>
<proteinExistence type="predicted"/>
<evidence type="ECO:0000256" key="1">
    <source>
        <dbReference type="SAM" id="MobiDB-lite"/>
    </source>
</evidence>
<keyword evidence="2" id="KW-0812">Transmembrane</keyword>
<feature type="transmembrane region" description="Helical" evidence="2">
    <location>
        <begin position="6"/>
        <end position="23"/>
    </location>
</feature>
<evidence type="ECO:0000256" key="2">
    <source>
        <dbReference type="SAM" id="Phobius"/>
    </source>
</evidence>
<dbReference type="AlphaFoldDB" id="A0A915YBN6"/>